<dbReference type="Proteomes" id="UP001164746">
    <property type="component" value="Chromosome 11"/>
</dbReference>
<keyword evidence="3" id="KW-1185">Reference proteome</keyword>
<feature type="compositionally biased region" description="Basic and acidic residues" evidence="1">
    <location>
        <begin position="352"/>
        <end position="362"/>
    </location>
</feature>
<evidence type="ECO:0000313" key="2">
    <source>
        <dbReference type="EMBL" id="WAR18375.1"/>
    </source>
</evidence>
<evidence type="ECO:0000313" key="3">
    <source>
        <dbReference type="Proteomes" id="UP001164746"/>
    </source>
</evidence>
<feature type="region of interest" description="Disordered" evidence="1">
    <location>
        <begin position="21"/>
        <end position="56"/>
    </location>
</feature>
<accession>A0ABY7F8C7</accession>
<feature type="region of interest" description="Disordered" evidence="1">
    <location>
        <begin position="160"/>
        <end position="181"/>
    </location>
</feature>
<evidence type="ECO:0000256" key="1">
    <source>
        <dbReference type="SAM" id="MobiDB-lite"/>
    </source>
</evidence>
<proteinExistence type="predicted"/>
<dbReference type="EMBL" id="CP111022">
    <property type="protein sequence ID" value="WAR18375.1"/>
    <property type="molecule type" value="Genomic_DNA"/>
</dbReference>
<protein>
    <submittedName>
        <fullName evidence="2">Uncharacterized protein</fullName>
    </submittedName>
</protein>
<name>A0ABY7F8C7_MYAAR</name>
<feature type="compositionally biased region" description="Polar residues" evidence="1">
    <location>
        <begin position="279"/>
        <end position="297"/>
    </location>
</feature>
<feature type="region of interest" description="Disordered" evidence="1">
    <location>
        <begin position="273"/>
        <end position="310"/>
    </location>
</feature>
<feature type="region of interest" description="Disordered" evidence="1">
    <location>
        <begin position="377"/>
        <end position="400"/>
    </location>
</feature>
<sequence>MYSEDILLRSLQPKLMLPMTRNMPKSSASEGNINPPPNKGGTAANVRKGTSSKSRTTAEIRRYKMVESLRVKENCIKGFKGGTLKSNPESLHSLLPLRKVSARPGSYSTGFTVRSYRNPNTAEILAEFEPSRPKTVPVNQAHQRQPLVPAPYFFKHFNKPRTANSTKKRNSPVSQPEGKYFHESPRDQFSVLNGEKIFGAPGTGTVSRSLRAGGARFSGLATLSNRRTVSKRGSTGLINVNGVNSSGPLELRAEGVQLGGGGSEERANQGELTGHATHTAPSSESGTGRSGRLTHNTPIMDPPQRQTSNNGTIRLDLENEDGKKQEIYLDDAGELDIEKARESEAKVASMQEDAKQRKKELEHLLQEHDEIVKTIVRQSSHDSSQDTFQSTSDASLLEKS</sequence>
<gene>
    <name evidence="2" type="ORF">MAR_000213</name>
</gene>
<reference evidence="2" key="1">
    <citation type="submission" date="2022-11" db="EMBL/GenBank/DDBJ databases">
        <title>Centuries of genome instability and evolution in soft-shell clam transmissible cancer (bioRxiv).</title>
        <authorList>
            <person name="Hart S.F.M."/>
            <person name="Yonemitsu M.A."/>
            <person name="Giersch R.M."/>
            <person name="Beal B.F."/>
            <person name="Arriagada G."/>
            <person name="Davis B.W."/>
            <person name="Ostrander E.A."/>
            <person name="Goff S.P."/>
            <person name="Metzger M.J."/>
        </authorList>
    </citation>
    <scope>NUCLEOTIDE SEQUENCE</scope>
    <source>
        <strain evidence="2">MELC-2E11</strain>
        <tissue evidence="2">Siphon/mantle</tissue>
    </source>
</reference>
<feature type="compositionally biased region" description="Low complexity" evidence="1">
    <location>
        <begin position="385"/>
        <end position="400"/>
    </location>
</feature>
<feature type="region of interest" description="Disordered" evidence="1">
    <location>
        <begin position="343"/>
        <end position="362"/>
    </location>
</feature>
<feature type="compositionally biased region" description="Polar residues" evidence="1">
    <location>
        <begin position="23"/>
        <end position="32"/>
    </location>
</feature>
<organism evidence="2 3">
    <name type="scientific">Mya arenaria</name>
    <name type="common">Soft-shell clam</name>
    <dbReference type="NCBI Taxonomy" id="6604"/>
    <lineage>
        <taxon>Eukaryota</taxon>
        <taxon>Metazoa</taxon>
        <taxon>Spiralia</taxon>
        <taxon>Lophotrochozoa</taxon>
        <taxon>Mollusca</taxon>
        <taxon>Bivalvia</taxon>
        <taxon>Autobranchia</taxon>
        <taxon>Heteroconchia</taxon>
        <taxon>Euheterodonta</taxon>
        <taxon>Imparidentia</taxon>
        <taxon>Neoheterodontei</taxon>
        <taxon>Myida</taxon>
        <taxon>Myoidea</taxon>
        <taxon>Myidae</taxon>
        <taxon>Mya</taxon>
    </lineage>
</organism>